<feature type="chain" id="PRO_5035993308" evidence="1">
    <location>
        <begin position="16"/>
        <end position="171"/>
    </location>
</feature>
<evidence type="ECO:0000313" key="2">
    <source>
        <dbReference type="EMBL" id="KAG2397018.1"/>
    </source>
</evidence>
<dbReference type="AlphaFoldDB" id="A0A0L9V5N4"/>
<name>A0A0L9V5N4_PHAAN</name>
<sequence>MLNFIFLFSKSLASAALLAFVAGVQVSSFHHIFVSCAWLGSWFVGRDRIGARWRCTPQLEVRQGSEPQLEVRQGSEPQLEVRLAGGARRIWKCGSLEVHAAFGSAAESEPQLEVRLAGGARRIWKYDKDQSRSWKCGSLEVNAAVRYAANVFTHQSCPLIVVGFVWIHSSF</sequence>
<reference evidence="4" key="1">
    <citation type="journal article" date="2015" name="Proc. Natl. Acad. Sci. U.S.A.">
        <title>Genome sequencing of adzuki bean (Vigna angularis) provides insight into high starch and low fat accumulation and domestication.</title>
        <authorList>
            <person name="Yang K."/>
            <person name="Tian Z."/>
            <person name="Chen C."/>
            <person name="Luo L."/>
            <person name="Zhao B."/>
            <person name="Wang Z."/>
            <person name="Yu L."/>
            <person name="Li Y."/>
            <person name="Sun Y."/>
            <person name="Li W."/>
            <person name="Chen Y."/>
            <person name="Li Y."/>
            <person name="Zhang Y."/>
            <person name="Ai D."/>
            <person name="Zhao J."/>
            <person name="Shang C."/>
            <person name="Ma Y."/>
            <person name="Wu B."/>
            <person name="Wang M."/>
            <person name="Gao L."/>
            <person name="Sun D."/>
            <person name="Zhang P."/>
            <person name="Guo F."/>
            <person name="Wang W."/>
            <person name="Li Y."/>
            <person name="Wang J."/>
            <person name="Varshney R.K."/>
            <person name="Wang J."/>
            <person name="Ling H.Q."/>
            <person name="Wan P."/>
        </authorList>
    </citation>
    <scope>NUCLEOTIDE SEQUENCE</scope>
    <source>
        <strain evidence="4">cv. Jingnong 6</strain>
    </source>
</reference>
<keyword evidence="1" id="KW-0732">Signal</keyword>
<accession>A0A0L9V5N4</accession>
<proteinExistence type="predicted"/>
<evidence type="ECO:0000256" key="1">
    <source>
        <dbReference type="SAM" id="SignalP"/>
    </source>
</evidence>
<dbReference type="Proteomes" id="UP000743370">
    <property type="component" value="Unassembled WGS sequence"/>
</dbReference>
<reference evidence="3" key="2">
    <citation type="submission" date="2015-02" db="EMBL/GenBank/DDBJ databases">
        <authorList>
            <person name="Chooi Y.-H."/>
        </authorList>
    </citation>
    <scope>NUCLEOTIDE SEQUENCE</scope>
    <source>
        <tissue evidence="3">Seedling</tissue>
    </source>
</reference>
<dbReference type="Proteomes" id="UP000053144">
    <property type="component" value="Chromosome 8"/>
</dbReference>
<reference evidence="2 5" key="3">
    <citation type="submission" date="2020-05" db="EMBL/GenBank/DDBJ databases">
        <title>Vigna angularis (adzuki bean) Var. LongXiaoDou No. 4 denovo assembly.</title>
        <authorList>
            <person name="Xiang H."/>
        </authorList>
    </citation>
    <scope>NUCLEOTIDE SEQUENCE [LARGE SCALE GENOMIC DNA]</scope>
    <source>
        <tissue evidence="2">Leaf</tissue>
    </source>
</reference>
<dbReference type="Gramene" id="KOM49969">
    <property type="protein sequence ID" value="KOM49969"/>
    <property type="gene ID" value="LR48_Vigan08g079600"/>
</dbReference>
<dbReference type="EMBL" id="CM003378">
    <property type="protein sequence ID" value="KOM49969.1"/>
    <property type="molecule type" value="Genomic_DNA"/>
</dbReference>
<evidence type="ECO:0000313" key="4">
    <source>
        <dbReference type="Proteomes" id="UP000053144"/>
    </source>
</evidence>
<organism evidence="3 4">
    <name type="scientific">Phaseolus angularis</name>
    <name type="common">Azuki bean</name>
    <name type="synonym">Vigna angularis</name>
    <dbReference type="NCBI Taxonomy" id="3914"/>
    <lineage>
        <taxon>Eukaryota</taxon>
        <taxon>Viridiplantae</taxon>
        <taxon>Streptophyta</taxon>
        <taxon>Embryophyta</taxon>
        <taxon>Tracheophyta</taxon>
        <taxon>Spermatophyta</taxon>
        <taxon>Magnoliopsida</taxon>
        <taxon>eudicotyledons</taxon>
        <taxon>Gunneridae</taxon>
        <taxon>Pentapetalae</taxon>
        <taxon>rosids</taxon>
        <taxon>fabids</taxon>
        <taxon>Fabales</taxon>
        <taxon>Fabaceae</taxon>
        <taxon>Papilionoideae</taxon>
        <taxon>50 kb inversion clade</taxon>
        <taxon>NPAAA clade</taxon>
        <taxon>indigoferoid/millettioid clade</taxon>
        <taxon>Phaseoleae</taxon>
        <taxon>Vigna</taxon>
    </lineage>
</organism>
<dbReference type="EMBL" id="JABFOF010000005">
    <property type="protein sequence ID" value="KAG2397018.1"/>
    <property type="molecule type" value="Genomic_DNA"/>
</dbReference>
<protein>
    <submittedName>
        <fullName evidence="3">Uncharacterized protein</fullName>
    </submittedName>
</protein>
<gene>
    <name evidence="2" type="ORF">HKW66_Vig0246160</name>
    <name evidence="3" type="ORF">LR48_Vigan08g079600</name>
</gene>
<evidence type="ECO:0000313" key="3">
    <source>
        <dbReference type="EMBL" id="KOM49969.1"/>
    </source>
</evidence>
<evidence type="ECO:0000313" key="5">
    <source>
        <dbReference type="Proteomes" id="UP000743370"/>
    </source>
</evidence>
<feature type="signal peptide" evidence="1">
    <location>
        <begin position="1"/>
        <end position="15"/>
    </location>
</feature>